<accession>A0ABX8N2W9</accession>
<evidence type="ECO:0000313" key="2">
    <source>
        <dbReference type="Proteomes" id="UP001046350"/>
    </source>
</evidence>
<reference evidence="1" key="1">
    <citation type="journal article" date="2021" name="Microorganisms">
        <title>The Ever-Expanding Pseudomonas Genus: Description of 43 New Species and Partition of the Pseudomonas putida Group.</title>
        <authorList>
            <person name="Girard L."/>
            <person name="Lood C."/>
            <person name="Hofte M."/>
            <person name="Vandamme P."/>
            <person name="Rokni-Zadeh H."/>
            <person name="van Noort V."/>
            <person name="Lavigne R."/>
            <person name="De Mot R."/>
        </authorList>
    </citation>
    <scope>NUCLEOTIDE SEQUENCE</scope>
    <source>
        <strain evidence="1">COW40</strain>
    </source>
</reference>
<sequence length="81" mass="9031">MKKLVPDPPFPIPYLTIIQDLTPEAAMAHAANLMETLVDTVHAYVECPQQHRPGIMLDNSAILSHLVVLLINHAIARREEP</sequence>
<organism evidence="1 2">
    <name type="scientific">Pseudomonas fakonensis</name>
    <dbReference type="NCBI Taxonomy" id="2842355"/>
    <lineage>
        <taxon>Bacteria</taxon>
        <taxon>Pseudomonadati</taxon>
        <taxon>Pseudomonadota</taxon>
        <taxon>Gammaproteobacteria</taxon>
        <taxon>Pseudomonadales</taxon>
        <taxon>Pseudomonadaceae</taxon>
        <taxon>Pseudomonas</taxon>
    </lineage>
</organism>
<name>A0ABX8N2W9_9PSED</name>
<protein>
    <submittedName>
        <fullName evidence="1">Uncharacterized protein</fullName>
    </submittedName>
</protein>
<proteinExistence type="predicted"/>
<keyword evidence="2" id="KW-1185">Reference proteome</keyword>
<dbReference type="EMBL" id="CP077076">
    <property type="protein sequence ID" value="QXH50692.1"/>
    <property type="molecule type" value="Genomic_DNA"/>
</dbReference>
<dbReference type="Proteomes" id="UP001046350">
    <property type="component" value="Chromosome"/>
</dbReference>
<dbReference type="RefSeq" id="WP_217840256.1">
    <property type="nucleotide sequence ID" value="NZ_CP077076.1"/>
</dbReference>
<evidence type="ECO:0000313" key="1">
    <source>
        <dbReference type="EMBL" id="QXH50692.1"/>
    </source>
</evidence>
<gene>
    <name evidence="1" type="ORF">KSS94_22540</name>
</gene>